<dbReference type="Gene3D" id="1.10.10.60">
    <property type="entry name" value="Homeodomain-like"/>
    <property type="match status" value="2"/>
</dbReference>
<evidence type="ECO:0000256" key="2">
    <source>
        <dbReference type="ARBA" id="ARBA00023125"/>
    </source>
</evidence>
<dbReference type="InterPro" id="IPR004875">
    <property type="entry name" value="DDE_SF_endonuclease_dom"/>
</dbReference>
<dbReference type="Proteomes" id="UP001283361">
    <property type="component" value="Unassembled WGS sequence"/>
</dbReference>
<evidence type="ECO:0000313" key="6">
    <source>
        <dbReference type="Proteomes" id="UP001283361"/>
    </source>
</evidence>
<sequence>MSTVPNDIQPVKDIKRRHRLLTLGVKLKIIKDIEQGVKRTLIQKQYKLASSTLSTILSNKEDIKKCVGNSDYSPQRRKVRKSKYYEMEEQLWEWYKKANVESGGKSLTNAVICNKALELASQMKISDFKATTGWISRFRQRRGIYRSPVAKLANVKRPPPANPDLIEHWTVMESSWRRVALFVTSCGSHTHVENLNTVSLIFLPPDINLQPANQGIIQNLKLNYRRIVLQKYLDRIEQTGPFGNLPISVMDALLWLREAWRAITPDCITEGFKRAGLNLSDETKPDLCMASVQRGMQPHDFYNVFEKLSDATALDPLVTAEGYLTIDSHLVTIGTMSSCEMMVARRAAVQQHEEEDEDDQDEELEAAPSISEARQSLAILLKFFEHVKGEEESFKYISDMEFFIHKLTRNTVKQMTMLDFFTRRANKRSTRVPKRTHTYFFPRS</sequence>
<reference evidence="5" key="1">
    <citation type="journal article" date="2023" name="G3 (Bethesda)">
        <title>A reference genome for the long-term kleptoplast-retaining sea slug Elysia crispata morphotype clarki.</title>
        <authorList>
            <person name="Eastman K.E."/>
            <person name="Pendleton A.L."/>
            <person name="Shaikh M.A."/>
            <person name="Suttiyut T."/>
            <person name="Ogas R."/>
            <person name="Tomko P."/>
            <person name="Gavelis G."/>
            <person name="Widhalm J.R."/>
            <person name="Wisecaver J.H."/>
        </authorList>
    </citation>
    <scope>NUCLEOTIDE SEQUENCE</scope>
    <source>
        <strain evidence="5">ECLA1</strain>
    </source>
</reference>
<evidence type="ECO:0000256" key="1">
    <source>
        <dbReference type="ARBA" id="ARBA00004123"/>
    </source>
</evidence>
<keyword evidence="3" id="KW-0539">Nucleus</keyword>
<comment type="subcellular location">
    <subcellularLocation>
        <location evidence="1">Nucleus</location>
    </subcellularLocation>
</comment>
<dbReference type="Pfam" id="PF04218">
    <property type="entry name" value="CENP-B_N"/>
    <property type="match status" value="1"/>
</dbReference>
<dbReference type="InterPro" id="IPR050863">
    <property type="entry name" value="CenT-Element_Derived"/>
</dbReference>
<evidence type="ECO:0000256" key="3">
    <source>
        <dbReference type="ARBA" id="ARBA00023242"/>
    </source>
</evidence>
<keyword evidence="6" id="KW-1185">Reference proteome</keyword>
<gene>
    <name evidence="5" type="ORF">RRG08_065171</name>
</gene>
<dbReference type="InterPro" id="IPR006600">
    <property type="entry name" value="HTH_CenpB_DNA-bd_dom"/>
</dbReference>
<protein>
    <recommendedName>
        <fullName evidence="4">HTH CENPB-type domain-containing protein</fullName>
    </recommendedName>
</protein>
<dbReference type="SMART" id="SM00674">
    <property type="entry name" value="CENPB"/>
    <property type="match status" value="1"/>
</dbReference>
<dbReference type="InterPro" id="IPR009057">
    <property type="entry name" value="Homeodomain-like_sf"/>
</dbReference>
<dbReference type="AlphaFoldDB" id="A0AAE0Z0I2"/>
<dbReference type="PANTHER" id="PTHR19303:SF75">
    <property type="entry name" value="HTH CENPB-TYPE DOMAIN-CONTAINING PROTEIN"/>
    <property type="match status" value="1"/>
</dbReference>
<dbReference type="SUPFAM" id="SSF46689">
    <property type="entry name" value="Homeodomain-like"/>
    <property type="match status" value="2"/>
</dbReference>
<evidence type="ECO:0000259" key="4">
    <source>
        <dbReference type="PROSITE" id="PS51253"/>
    </source>
</evidence>
<comment type="caution">
    <text evidence="5">The sequence shown here is derived from an EMBL/GenBank/DDBJ whole genome shotgun (WGS) entry which is preliminary data.</text>
</comment>
<dbReference type="Pfam" id="PF03184">
    <property type="entry name" value="DDE_1"/>
    <property type="match status" value="1"/>
</dbReference>
<accession>A0AAE0Z0I2</accession>
<dbReference type="GO" id="GO:0003677">
    <property type="term" value="F:DNA binding"/>
    <property type="evidence" value="ECO:0007669"/>
    <property type="project" value="UniProtKB-KW"/>
</dbReference>
<evidence type="ECO:0000313" key="5">
    <source>
        <dbReference type="EMBL" id="KAK3760445.1"/>
    </source>
</evidence>
<dbReference type="GO" id="GO:0005634">
    <property type="term" value="C:nucleus"/>
    <property type="evidence" value="ECO:0007669"/>
    <property type="project" value="UniProtKB-SubCell"/>
</dbReference>
<feature type="domain" description="HTH CENPB-type" evidence="4">
    <location>
        <begin position="75"/>
        <end position="148"/>
    </location>
</feature>
<proteinExistence type="predicted"/>
<organism evidence="5 6">
    <name type="scientific">Elysia crispata</name>
    <name type="common">lettuce slug</name>
    <dbReference type="NCBI Taxonomy" id="231223"/>
    <lineage>
        <taxon>Eukaryota</taxon>
        <taxon>Metazoa</taxon>
        <taxon>Spiralia</taxon>
        <taxon>Lophotrochozoa</taxon>
        <taxon>Mollusca</taxon>
        <taxon>Gastropoda</taxon>
        <taxon>Heterobranchia</taxon>
        <taxon>Euthyneura</taxon>
        <taxon>Panpulmonata</taxon>
        <taxon>Sacoglossa</taxon>
        <taxon>Placobranchoidea</taxon>
        <taxon>Plakobranchidae</taxon>
        <taxon>Elysia</taxon>
    </lineage>
</organism>
<name>A0AAE0Z0I2_9GAST</name>
<dbReference type="EMBL" id="JAWDGP010004984">
    <property type="protein sequence ID" value="KAK3760445.1"/>
    <property type="molecule type" value="Genomic_DNA"/>
</dbReference>
<dbReference type="PROSITE" id="PS51253">
    <property type="entry name" value="HTH_CENPB"/>
    <property type="match status" value="1"/>
</dbReference>
<dbReference type="Pfam" id="PF03221">
    <property type="entry name" value="HTH_Tnp_Tc5"/>
    <property type="match status" value="1"/>
</dbReference>
<dbReference type="InterPro" id="IPR007889">
    <property type="entry name" value="HTH_Psq"/>
</dbReference>
<dbReference type="PANTHER" id="PTHR19303">
    <property type="entry name" value="TRANSPOSON"/>
    <property type="match status" value="1"/>
</dbReference>
<keyword evidence="2" id="KW-0238">DNA-binding</keyword>